<dbReference type="GO" id="GO:0016020">
    <property type="term" value="C:membrane"/>
    <property type="evidence" value="ECO:0007669"/>
    <property type="project" value="UniProtKB-SubCell"/>
</dbReference>
<feature type="transmembrane region" description="Helical" evidence="2">
    <location>
        <begin position="41"/>
        <end position="59"/>
    </location>
</feature>
<reference evidence="3 4" key="1">
    <citation type="submission" date="2024-10" db="EMBL/GenBank/DDBJ databases">
        <title>Updated reference genomes for cyclostephanoid diatoms.</title>
        <authorList>
            <person name="Roberts W.R."/>
            <person name="Alverson A.J."/>
        </authorList>
    </citation>
    <scope>NUCLEOTIDE SEQUENCE [LARGE SCALE GENOMIC DNA]</scope>
    <source>
        <strain evidence="3 4">AJA232-27</strain>
    </source>
</reference>
<dbReference type="Pfam" id="PF03134">
    <property type="entry name" value="TB2_DP1_HVA22"/>
    <property type="match status" value="1"/>
</dbReference>
<evidence type="ECO:0000313" key="3">
    <source>
        <dbReference type="EMBL" id="KAL3765425.1"/>
    </source>
</evidence>
<gene>
    <name evidence="3" type="ORF">ACHAWU_002343</name>
</gene>
<dbReference type="AlphaFoldDB" id="A0ABD3MN28"/>
<dbReference type="InterPro" id="IPR004345">
    <property type="entry name" value="TB2_DP1_HVA22"/>
</dbReference>
<comment type="similarity">
    <text evidence="1">Belongs to the DP1 family.</text>
</comment>
<dbReference type="EMBL" id="JALLBG020000096">
    <property type="protein sequence ID" value="KAL3765425.1"/>
    <property type="molecule type" value="Genomic_DNA"/>
</dbReference>
<sequence length="167" mass="19374">MTNPQLQQMIQSVDQFLASYPTLCQYDRLREFEKKTGQPKAYAFFAIVALLSSIIYALGGAKLISDLFAFAYPAYMSFKAIDSPDKADDVQWLTYWVVFAKFSIVESVMNFLVSWIPFYFAIKCAFFAWMYHPKFMGASIVYKQVIKPFVMPHLQAFEQTKSQKKEE</sequence>
<dbReference type="PANTHER" id="PTHR12300">
    <property type="entry name" value="HVA22-LIKE PROTEINS"/>
    <property type="match status" value="1"/>
</dbReference>
<keyword evidence="2" id="KW-1133">Transmembrane helix</keyword>
<protein>
    <recommendedName>
        <fullName evidence="5">Protein YOP1</fullName>
    </recommendedName>
</protein>
<comment type="caution">
    <text evidence="3">The sequence shown here is derived from an EMBL/GenBank/DDBJ whole genome shotgun (WGS) entry which is preliminary data.</text>
</comment>
<accession>A0ABD3MN28</accession>
<keyword evidence="2" id="KW-0472">Membrane</keyword>
<evidence type="ECO:0000256" key="2">
    <source>
        <dbReference type="SAM" id="Phobius"/>
    </source>
</evidence>
<comment type="subcellular location">
    <subcellularLocation>
        <location evidence="1">Membrane</location>
        <topology evidence="1">Multi-pass membrane protein</topology>
    </subcellularLocation>
</comment>
<name>A0ABD3MN28_9STRA</name>
<evidence type="ECO:0008006" key="5">
    <source>
        <dbReference type="Google" id="ProtNLM"/>
    </source>
</evidence>
<keyword evidence="4" id="KW-1185">Reference proteome</keyword>
<organism evidence="3 4">
    <name type="scientific">Discostella pseudostelligera</name>
    <dbReference type="NCBI Taxonomy" id="259834"/>
    <lineage>
        <taxon>Eukaryota</taxon>
        <taxon>Sar</taxon>
        <taxon>Stramenopiles</taxon>
        <taxon>Ochrophyta</taxon>
        <taxon>Bacillariophyta</taxon>
        <taxon>Coscinodiscophyceae</taxon>
        <taxon>Thalassiosirophycidae</taxon>
        <taxon>Stephanodiscales</taxon>
        <taxon>Stephanodiscaceae</taxon>
        <taxon>Discostella</taxon>
    </lineage>
</organism>
<proteinExistence type="inferred from homology"/>
<evidence type="ECO:0000256" key="1">
    <source>
        <dbReference type="RuleBase" id="RU362006"/>
    </source>
</evidence>
<dbReference type="Proteomes" id="UP001530293">
    <property type="component" value="Unassembled WGS sequence"/>
</dbReference>
<feature type="transmembrane region" description="Helical" evidence="2">
    <location>
        <begin position="112"/>
        <end position="131"/>
    </location>
</feature>
<dbReference type="PANTHER" id="PTHR12300:SF187">
    <property type="entry name" value="RECEPTOR EXPRESSION-ENHANCING PROTEIN"/>
    <property type="match status" value="1"/>
</dbReference>
<evidence type="ECO:0000313" key="4">
    <source>
        <dbReference type="Proteomes" id="UP001530293"/>
    </source>
</evidence>
<keyword evidence="2" id="KW-0812">Transmembrane</keyword>